<comment type="caution">
    <text evidence="2">The sequence shown here is derived from an EMBL/GenBank/DDBJ whole genome shotgun (WGS) entry which is preliminary data.</text>
</comment>
<sequence length="109" mass="11507">MSHLALLGLFVAVGIVTFLYRYSMIGLFASGKLPGWLHALCRHIAPASFAALTATALFVQGGDVVLALNAPKPWAALLAALVAWHTRNVIATIASGMLALTLLKLMLPL</sequence>
<evidence type="ECO:0000313" key="2">
    <source>
        <dbReference type="EMBL" id="MBB4247574.1"/>
    </source>
</evidence>
<protein>
    <submittedName>
        <fullName evidence="2">Branched-subunit amino acid transport protein</fullName>
    </submittedName>
</protein>
<keyword evidence="1" id="KW-1133">Transmembrane helix</keyword>
<proteinExistence type="predicted"/>
<keyword evidence="1" id="KW-0812">Transmembrane</keyword>
<feature type="transmembrane region" description="Helical" evidence="1">
    <location>
        <begin position="44"/>
        <end position="68"/>
    </location>
</feature>
<dbReference type="AlphaFoldDB" id="A0A840G081"/>
<organism evidence="2 3">
    <name type="scientific">Rhodocyclus tenuis</name>
    <name type="common">Rhodospirillum tenue</name>
    <dbReference type="NCBI Taxonomy" id="1066"/>
    <lineage>
        <taxon>Bacteria</taxon>
        <taxon>Pseudomonadati</taxon>
        <taxon>Pseudomonadota</taxon>
        <taxon>Betaproteobacteria</taxon>
        <taxon>Rhodocyclales</taxon>
        <taxon>Rhodocyclaceae</taxon>
        <taxon>Rhodocyclus</taxon>
    </lineage>
</organism>
<name>A0A840G081_RHOTE</name>
<dbReference type="OrthoDB" id="515103at2"/>
<dbReference type="RefSeq" id="WP_153116556.1">
    <property type="nucleotide sequence ID" value="NZ_JACIGE010000006.1"/>
</dbReference>
<reference evidence="2 3" key="1">
    <citation type="submission" date="2020-08" db="EMBL/GenBank/DDBJ databases">
        <title>Genome sequencing of Purple Non-Sulfur Bacteria from various extreme environments.</title>
        <authorList>
            <person name="Mayer M."/>
        </authorList>
    </citation>
    <scope>NUCLEOTIDE SEQUENCE [LARGE SCALE GENOMIC DNA]</scope>
    <source>
        <strain evidence="2 3">2761</strain>
    </source>
</reference>
<accession>A0A840G081</accession>
<gene>
    <name evidence="2" type="ORF">GGD90_001948</name>
</gene>
<dbReference type="Proteomes" id="UP000587070">
    <property type="component" value="Unassembled WGS sequence"/>
</dbReference>
<feature type="transmembrane region" description="Helical" evidence="1">
    <location>
        <begin position="6"/>
        <end position="23"/>
    </location>
</feature>
<keyword evidence="3" id="KW-1185">Reference proteome</keyword>
<feature type="transmembrane region" description="Helical" evidence="1">
    <location>
        <begin position="88"/>
        <end position="107"/>
    </location>
</feature>
<keyword evidence="1" id="KW-0472">Membrane</keyword>
<evidence type="ECO:0000313" key="3">
    <source>
        <dbReference type="Proteomes" id="UP000587070"/>
    </source>
</evidence>
<evidence type="ECO:0000256" key="1">
    <source>
        <dbReference type="SAM" id="Phobius"/>
    </source>
</evidence>
<dbReference type="EMBL" id="JACIGE010000006">
    <property type="protein sequence ID" value="MBB4247574.1"/>
    <property type="molecule type" value="Genomic_DNA"/>
</dbReference>
<dbReference type="InterPro" id="IPR008407">
    <property type="entry name" value="Brnchd-chn_aa_trnsp_AzlD"/>
</dbReference>
<dbReference type="Pfam" id="PF05437">
    <property type="entry name" value="AzlD"/>
    <property type="match status" value="1"/>
</dbReference>